<comment type="caution">
    <text evidence="2">The sequence shown here is derived from an EMBL/GenBank/DDBJ whole genome shotgun (WGS) entry which is preliminary data.</text>
</comment>
<feature type="transmembrane region" description="Helical" evidence="1">
    <location>
        <begin position="29"/>
        <end position="46"/>
    </location>
</feature>
<keyword evidence="1" id="KW-0472">Membrane</keyword>
<gene>
    <name evidence="2" type="ORF">SNEC2469_LOCUS31137</name>
</gene>
<accession>A0A813BNN7</accession>
<evidence type="ECO:0000313" key="3">
    <source>
        <dbReference type="Proteomes" id="UP000601435"/>
    </source>
</evidence>
<keyword evidence="1" id="KW-1133">Transmembrane helix</keyword>
<evidence type="ECO:0000313" key="2">
    <source>
        <dbReference type="EMBL" id="CAE7912596.1"/>
    </source>
</evidence>
<keyword evidence="3" id="KW-1185">Reference proteome</keyword>
<dbReference type="Proteomes" id="UP000601435">
    <property type="component" value="Unassembled WGS sequence"/>
</dbReference>
<name>A0A813BNN7_9DINO</name>
<protein>
    <submittedName>
        <fullName evidence="2">Uncharacterized protein</fullName>
    </submittedName>
</protein>
<dbReference type="EMBL" id="CAJNJA010074441">
    <property type="protein sequence ID" value="CAE7912596.1"/>
    <property type="molecule type" value="Genomic_DNA"/>
</dbReference>
<dbReference type="OrthoDB" id="203487at2759"/>
<sequence length="156" mass="17540">MYCVQILIFLVLTFYMFPLLLFESDCQAVAESLVVGVLAYITAYYPVLERHTYLTCFVGLYAVVASMKMILSNASITNGMRHMLLQNCAYAILRRSLVYVLESRLVIPYLQHGQAALQGSGKLIGCEQMKNFSINSSFFVAAGSSLRWIAGWRTKL</sequence>
<feature type="transmembrane region" description="Helical" evidence="1">
    <location>
        <begin position="52"/>
        <end position="71"/>
    </location>
</feature>
<feature type="transmembrane region" description="Helical" evidence="1">
    <location>
        <begin position="6"/>
        <end position="22"/>
    </location>
</feature>
<dbReference type="AlphaFoldDB" id="A0A813BNN7"/>
<reference evidence="2" key="1">
    <citation type="submission" date="2021-02" db="EMBL/GenBank/DDBJ databases">
        <authorList>
            <person name="Dougan E. K."/>
            <person name="Rhodes N."/>
            <person name="Thang M."/>
            <person name="Chan C."/>
        </authorList>
    </citation>
    <scope>NUCLEOTIDE SEQUENCE</scope>
</reference>
<proteinExistence type="predicted"/>
<keyword evidence="1" id="KW-0812">Transmembrane</keyword>
<organism evidence="2 3">
    <name type="scientific">Symbiodinium necroappetens</name>
    <dbReference type="NCBI Taxonomy" id="1628268"/>
    <lineage>
        <taxon>Eukaryota</taxon>
        <taxon>Sar</taxon>
        <taxon>Alveolata</taxon>
        <taxon>Dinophyceae</taxon>
        <taxon>Suessiales</taxon>
        <taxon>Symbiodiniaceae</taxon>
        <taxon>Symbiodinium</taxon>
    </lineage>
</organism>
<evidence type="ECO:0000256" key="1">
    <source>
        <dbReference type="SAM" id="Phobius"/>
    </source>
</evidence>